<keyword evidence="11" id="KW-0449">Lipoprotein</keyword>
<evidence type="ECO:0000256" key="6">
    <source>
        <dbReference type="ARBA" id="ARBA00022989"/>
    </source>
</evidence>
<evidence type="ECO:0000256" key="8">
    <source>
        <dbReference type="SAM" id="Phobius"/>
    </source>
</evidence>
<dbReference type="RefSeq" id="WP_183730535.1">
    <property type="nucleotide sequence ID" value="NZ_JACHID010000004.1"/>
</dbReference>
<keyword evidence="5 8" id="KW-0812">Transmembrane</keyword>
<keyword evidence="4" id="KW-1003">Cell membrane</keyword>
<feature type="transmembrane region" description="Helical" evidence="8">
    <location>
        <begin position="313"/>
        <end position="340"/>
    </location>
</feature>
<dbReference type="InterPro" id="IPR051447">
    <property type="entry name" value="Lipoprotein-release_system"/>
</dbReference>
<reference evidence="11 12" key="1">
    <citation type="submission" date="2020-08" db="EMBL/GenBank/DDBJ databases">
        <title>Genomic Encyclopedia of Type Strains, Phase IV (KMG-IV): sequencing the most valuable type-strain genomes for metagenomic binning, comparative biology and taxonomic classification.</title>
        <authorList>
            <person name="Goeker M."/>
        </authorList>
    </citation>
    <scope>NUCLEOTIDE SEQUENCE [LARGE SCALE GENOMIC DNA]</scope>
    <source>
        <strain evidence="11 12">DSM 22071</strain>
    </source>
</reference>
<organism evidence="11 12">
    <name type="scientific">Desulfurispira natronophila</name>
    <dbReference type="NCBI Taxonomy" id="682562"/>
    <lineage>
        <taxon>Bacteria</taxon>
        <taxon>Pseudomonadati</taxon>
        <taxon>Chrysiogenota</taxon>
        <taxon>Chrysiogenia</taxon>
        <taxon>Chrysiogenales</taxon>
        <taxon>Chrysiogenaceae</taxon>
        <taxon>Desulfurispira</taxon>
    </lineage>
</organism>
<feature type="domain" description="ABC3 transporter permease C-terminal" evidence="9">
    <location>
        <begin position="269"/>
        <end position="392"/>
    </location>
</feature>
<comment type="caution">
    <text evidence="11">The sequence shown here is derived from an EMBL/GenBank/DDBJ whole genome shotgun (WGS) entry which is preliminary data.</text>
</comment>
<keyword evidence="12" id="KW-1185">Reference proteome</keyword>
<evidence type="ECO:0000256" key="3">
    <source>
        <dbReference type="ARBA" id="ARBA00022448"/>
    </source>
</evidence>
<feature type="transmembrane region" description="Helical" evidence="8">
    <location>
        <begin position="267"/>
        <end position="292"/>
    </location>
</feature>
<feature type="transmembrane region" description="Helical" evidence="8">
    <location>
        <begin position="360"/>
        <end position="384"/>
    </location>
</feature>
<evidence type="ECO:0000259" key="9">
    <source>
        <dbReference type="Pfam" id="PF02687"/>
    </source>
</evidence>
<evidence type="ECO:0000256" key="5">
    <source>
        <dbReference type="ARBA" id="ARBA00022692"/>
    </source>
</evidence>
<feature type="domain" description="MacB-like periplasmic core" evidence="10">
    <location>
        <begin position="25"/>
        <end position="238"/>
    </location>
</feature>
<sequence>MYELTIAWRNLRGRKREKFISFIGLISVLGIAIGVAALIIVLGVMKGFETELRSKILGATSHIVISSYEGVMTEYKDLETRITALPGVQSSSGVLHTSLMLMGQRNVSGVVARGIDPKSHSHVAEYIIEGDLEDLHQTDSILVGKQLADKYHLTPGRVVTFMAPSGRIGPFGSVPKRTQMVVAGIFQTGMYEYDNSLAFASIETLTAVGGYRDLSVNTIEVRVDNIFDTASTMAAIRNEIGPGYSVRDWTELNANLFSALKLERVSMFLILCVIIIVASFNIISTLVMMVMEKTREIGILMSMGATRRSISRIFFLQGIILGIAGTILGTICGIILSLLLKRYQFVQLPPDVYMLDTVPVQLEPGIVASIMAISVLISILSTIYPARRAGKLRPVEALRND</sequence>
<evidence type="ECO:0000256" key="1">
    <source>
        <dbReference type="ARBA" id="ARBA00004651"/>
    </source>
</evidence>
<evidence type="ECO:0000313" key="11">
    <source>
        <dbReference type="EMBL" id="MBB5021588.1"/>
    </source>
</evidence>
<feature type="transmembrane region" description="Helical" evidence="8">
    <location>
        <begin position="20"/>
        <end position="45"/>
    </location>
</feature>
<dbReference type="InterPro" id="IPR003838">
    <property type="entry name" value="ABC3_permease_C"/>
</dbReference>
<dbReference type="NCBIfam" id="TIGR02212">
    <property type="entry name" value="lolCE"/>
    <property type="match status" value="1"/>
</dbReference>
<dbReference type="InterPro" id="IPR025857">
    <property type="entry name" value="MacB_PCD"/>
</dbReference>
<protein>
    <submittedName>
        <fullName evidence="11">Lipoprotein-releasing system permease protein</fullName>
    </submittedName>
</protein>
<accession>A0A7W8DGT2</accession>
<comment type="similarity">
    <text evidence="2">Belongs to the ABC-4 integral membrane protein family. LolC/E subfamily.</text>
</comment>
<keyword evidence="6 8" id="KW-1133">Transmembrane helix</keyword>
<dbReference type="PANTHER" id="PTHR30489">
    <property type="entry name" value="LIPOPROTEIN-RELEASING SYSTEM TRANSMEMBRANE PROTEIN LOLE"/>
    <property type="match status" value="1"/>
</dbReference>
<keyword evidence="7 8" id="KW-0472">Membrane</keyword>
<keyword evidence="3" id="KW-0813">Transport</keyword>
<proteinExistence type="inferred from homology"/>
<dbReference type="AlphaFoldDB" id="A0A7W8DGT2"/>
<dbReference type="Pfam" id="PF02687">
    <property type="entry name" value="FtsX"/>
    <property type="match status" value="1"/>
</dbReference>
<evidence type="ECO:0000256" key="4">
    <source>
        <dbReference type="ARBA" id="ARBA00022475"/>
    </source>
</evidence>
<evidence type="ECO:0000256" key="7">
    <source>
        <dbReference type="ARBA" id="ARBA00023136"/>
    </source>
</evidence>
<dbReference type="Pfam" id="PF12704">
    <property type="entry name" value="MacB_PCD"/>
    <property type="match status" value="1"/>
</dbReference>
<evidence type="ECO:0000313" key="12">
    <source>
        <dbReference type="Proteomes" id="UP000528322"/>
    </source>
</evidence>
<dbReference type="EMBL" id="JACHID010000004">
    <property type="protein sequence ID" value="MBB5021588.1"/>
    <property type="molecule type" value="Genomic_DNA"/>
</dbReference>
<dbReference type="GO" id="GO:0042953">
    <property type="term" value="P:lipoprotein transport"/>
    <property type="evidence" value="ECO:0007669"/>
    <property type="project" value="InterPro"/>
</dbReference>
<gene>
    <name evidence="11" type="ORF">HNR37_000900</name>
</gene>
<evidence type="ECO:0000259" key="10">
    <source>
        <dbReference type="Pfam" id="PF12704"/>
    </source>
</evidence>
<evidence type="ECO:0000256" key="2">
    <source>
        <dbReference type="ARBA" id="ARBA00005236"/>
    </source>
</evidence>
<comment type="subcellular location">
    <subcellularLocation>
        <location evidence="1">Cell membrane</location>
        <topology evidence="1">Multi-pass membrane protein</topology>
    </subcellularLocation>
</comment>
<dbReference type="Proteomes" id="UP000528322">
    <property type="component" value="Unassembled WGS sequence"/>
</dbReference>
<name>A0A7W8DGT2_9BACT</name>
<dbReference type="InterPro" id="IPR011925">
    <property type="entry name" value="LolCE_TM"/>
</dbReference>
<dbReference type="GO" id="GO:0044874">
    <property type="term" value="P:lipoprotein localization to outer membrane"/>
    <property type="evidence" value="ECO:0007669"/>
    <property type="project" value="TreeGrafter"/>
</dbReference>
<dbReference type="GO" id="GO:0098797">
    <property type="term" value="C:plasma membrane protein complex"/>
    <property type="evidence" value="ECO:0007669"/>
    <property type="project" value="TreeGrafter"/>
</dbReference>
<dbReference type="PANTHER" id="PTHR30489:SF0">
    <property type="entry name" value="LIPOPROTEIN-RELEASING SYSTEM TRANSMEMBRANE PROTEIN LOLE"/>
    <property type="match status" value="1"/>
</dbReference>